<keyword evidence="4" id="KW-1185">Reference proteome</keyword>
<evidence type="ECO:0000313" key="4">
    <source>
        <dbReference type="Proteomes" id="UP001272987"/>
    </source>
</evidence>
<dbReference type="InterPro" id="IPR053141">
    <property type="entry name" value="Mycobact_SerProt_Inhib_Rv3364c"/>
</dbReference>
<dbReference type="GeneID" id="69812534"/>
<sequence>MTTSDMPATSTIAGKPADGTPAGEMAWLLGTFVEQTPGVTHAMLLSRDGLSLLDSDMDTVWAARLAAAVSGLASTATAIPGPEGGAHPDQVLIERPDACFLIQSTGRTEAFNNRTVDTVLCVLTEPAAILRTVGLEMGRLVDRFSRYMTVEVRTADGGGGR</sequence>
<proteinExistence type="predicted"/>
<accession>A0AAP6EIZ3</accession>
<gene>
    <name evidence="2" type="ORF">PV399_32555</name>
    <name evidence="3" type="ORF">PV666_34550</name>
</gene>
<dbReference type="Proteomes" id="UP001272987">
    <property type="component" value="Unassembled WGS sequence"/>
</dbReference>
<dbReference type="InterPro" id="IPR004942">
    <property type="entry name" value="Roadblock/LAMTOR2_dom"/>
</dbReference>
<evidence type="ECO:0000313" key="5">
    <source>
        <dbReference type="Proteomes" id="UP001282288"/>
    </source>
</evidence>
<dbReference type="EMBL" id="JARAWP010000024">
    <property type="protein sequence ID" value="MDX3022962.1"/>
    <property type="molecule type" value="Genomic_DNA"/>
</dbReference>
<dbReference type="PANTHER" id="PTHR36222:SF1">
    <property type="entry name" value="SERINE PROTEASE INHIBITOR RV3364C"/>
    <property type="match status" value="1"/>
</dbReference>
<evidence type="ECO:0000259" key="1">
    <source>
        <dbReference type="SMART" id="SM00960"/>
    </source>
</evidence>
<dbReference type="PANTHER" id="PTHR36222">
    <property type="entry name" value="SERINE PROTEASE INHIBITOR RV3364C"/>
    <property type="match status" value="1"/>
</dbReference>
<organism evidence="2 5">
    <name type="scientific">Streptomyces acidiscabies</name>
    <dbReference type="NCBI Taxonomy" id="42234"/>
    <lineage>
        <taxon>Bacteria</taxon>
        <taxon>Bacillati</taxon>
        <taxon>Actinomycetota</taxon>
        <taxon>Actinomycetes</taxon>
        <taxon>Kitasatosporales</taxon>
        <taxon>Streptomycetaceae</taxon>
        <taxon>Streptomyces</taxon>
    </lineage>
</organism>
<evidence type="ECO:0000313" key="3">
    <source>
        <dbReference type="EMBL" id="MDX3022962.1"/>
    </source>
</evidence>
<dbReference type="Proteomes" id="UP001282288">
    <property type="component" value="Unassembled WGS sequence"/>
</dbReference>
<name>A0AAP6EIZ3_9ACTN</name>
<dbReference type="SMART" id="SM00960">
    <property type="entry name" value="Robl_LC7"/>
    <property type="match status" value="1"/>
</dbReference>
<dbReference type="AlphaFoldDB" id="A0AAP6EIZ3"/>
<dbReference type="RefSeq" id="WP_010352636.1">
    <property type="nucleotide sequence ID" value="NZ_CP122369.1"/>
</dbReference>
<feature type="domain" description="Roadblock/LAMTOR2" evidence="1">
    <location>
        <begin position="26"/>
        <end position="124"/>
    </location>
</feature>
<dbReference type="Pfam" id="PF03259">
    <property type="entry name" value="Robl_LC7"/>
    <property type="match status" value="1"/>
</dbReference>
<dbReference type="EMBL" id="JARAWC010000030">
    <property type="protein sequence ID" value="MDX2964413.1"/>
    <property type="molecule type" value="Genomic_DNA"/>
</dbReference>
<dbReference type="Gene3D" id="3.30.450.30">
    <property type="entry name" value="Dynein light chain 2a, cytoplasmic"/>
    <property type="match status" value="1"/>
</dbReference>
<dbReference type="SUPFAM" id="SSF103196">
    <property type="entry name" value="Roadblock/LC7 domain"/>
    <property type="match status" value="1"/>
</dbReference>
<reference evidence="2 4" key="1">
    <citation type="journal article" date="2023" name="Microb. Genom.">
        <title>Mesoterricola silvestris gen. nov., sp. nov., Mesoterricola sediminis sp. nov., Geothrix oryzae sp. nov., Geothrix edaphica sp. nov., Geothrix rubra sp. nov., and Geothrix limicola sp. nov., six novel members of Acidobacteriota isolated from soils.</title>
        <authorList>
            <person name="Weisberg A.J."/>
            <person name="Pearce E."/>
            <person name="Kramer C.G."/>
            <person name="Chang J.H."/>
            <person name="Clarke C.R."/>
        </authorList>
    </citation>
    <scope>NUCLEOTIDE SEQUENCE</scope>
    <source>
        <strain evidence="3 4">NB05-1H</strain>
        <strain evidence="2">NRRL_B-16521</strain>
    </source>
</reference>
<evidence type="ECO:0000313" key="2">
    <source>
        <dbReference type="EMBL" id="MDX2964413.1"/>
    </source>
</evidence>
<protein>
    <submittedName>
        <fullName evidence="2">Roadblock/LC7 domain-containing protein</fullName>
    </submittedName>
</protein>
<comment type="caution">
    <text evidence="2">The sequence shown here is derived from an EMBL/GenBank/DDBJ whole genome shotgun (WGS) entry which is preliminary data.</text>
</comment>